<keyword evidence="6 9" id="KW-1133">Transmembrane helix</keyword>
<dbReference type="Pfam" id="PF00510">
    <property type="entry name" value="COX3"/>
    <property type="match status" value="1"/>
</dbReference>
<dbReference type="PROSITE" id="PS50253">
    <property type="entry name" value="COX3"/>
    <property type="match status" value="1"/>
</dbReference>
<dbReference type="InterPro" id="IPR035973">
    <property type="entry name" value="Cyt_c_oxidase_su3-like_sf"/>
</dbReference>
<keyword evidence="4 8" id="KW-0812">Transmembrane</keyword>
<evidence type="ECO:0000256" key="4">
    <source>
        <dbReference type="ARBA" id="ARBA00022692"/>
    </source>
</evidence>
<feature type="transmembrane region" description="Helical" evidence="9">
    <location>
        <begin position="77"/>
        <end position="100"/>
    </location>
</feature>
<dbReference type="SUPFAM" id="SSF81452">
    <property type="entry name" value="Cytochrome c oxidase subunit III-like"/>
    <property type="match status" value="1"/>
</dbReference>
<dbReference type="GO" id="GO:0004129">
    <property type="term" value="F:cytochrome-c oxidase activity"/>
    <property type="evidence" value="ECO:0007669"/>
    <property type="project" value="InterPro"/>
</dbReference>
<evidence type="ECO:0000313" key="11">
    <source>
        <dbReference type="EMBL" id="AHF21631.1"/>
    </source>
</evidence>
<protein>
    <recommendedName>
        <fullName evidence="3 8">Cytochrome c oxidase subunit 3</fullName>
    </recommendedName>
</protein>
<name>W0FGP2_OTOMG</name>
<dbReference type="CTD" id="4514"/>
<dbReference type="CDD" id="cd01665">
    <property type="entry name" value="Cyt_c_Oxidase_III"/>
    <property type="match status" value="1"/>
</dbReference>
<feature type="transmembrane region" description="Helical" evidence="9">
    <location>
        <begin position="157"/>
        <end position="174"/>
    </location>
</feature>
<comment type="function">
    <text evidence="8">Component of the cytochrome c oxidase, the last enzyme in the mitochondrial electron transport chain which drives oxidative phosphorylation. The respiratory chain contains 3 multisubunit complexes succinate dehydrogenase (complex II, CII), ubiquinol-cytochrome c oxidoreductase (cytochrome b-c1 complex, complex III, CIII) and cytochrome c oxidase (complex IV, CIV), that cooperate to transfer electrons derived from NADH and succinate to molecular oxygen, creating an electrochemical gradient over the inner membrane that drives transmembrane transport and the ATP synthase. Cytochrome c oxidase is the component of the respiratory chain that catalyzes the reduction of oxygen to water. Electrons originating from reduced cytochrome c in the intermembrane space (IMS) are transferred via the dinuclear copper A center (CU(A)) of subunit 2 and heme A of subunit 1 to the active site in subunit 1, a binuclear center (BNC) formed by heme A3 and copper B (CU(B)). The BNC reduces molecular oxygen to 2 water molecules using 4 electrons from cytochrome c in the IMS and 4 protons from the mitochondrial matrix.</text>
</comment>
<dbReference type="InterPro" id="IPR000298">
    <property type="entry name" value="Cyt_c_oxidase-like_su3"/>
</dbReference>
<evidence type="ECO:0000256" key="3">
    <source>
        <dbReference type="ARBA" id="ARBA00015944"/>
    </source>
</evidence>
<dbReference type="RefSeq" id="YP_009000430.1">
    <property type="nucleotide sequence ID" value="NC_023370.1"/>
</dbReference>
<keyword evidence="8 11" id="KW-0496">Mitochondrion</keyword>
<evidence type="ECO:0000256" key="6">
    <source>
        <dbReference type="ARBA" id="ARBA00022989"/>
    </source>
</evidence>
<dbReference type="InterPro" id="IPR024791">
    <property type="entry name" value="Cyt_c/ubiquinol_Oxase_su3"/>
</dbReference>
<feature type="transmembrane region" description="Helical" evidence="9">
    <location>
        <begin position="238"/>
        <end position="258"/>
    </location>
</feature>
<proteinExistence type="inferred from homology"/>
<dbReference type="AlphaFoldDB" id="W0FGP2"/>
<feature type="transmembrane region" description="Helical" evidence="9">
    <location>
        <begin position="195"/>
        <end position="218"/>
    </location>
</feature>
<keyword evidence="5" id="KW-1278">Translocase</keyword>
<comment type="similarity">
    <text evidence="2 8">Belongs to the cytochrome c oxidase subunit 3 family.</text>
</comment>
<evidence type="ECO:0000256" key="5">
    <source>
        <dbReference type="ARBA" id="ARBA00022967"/>
    </source>
</evidence>
<feature type="transmembrane region" description="Helical" evidence="9">
    <location>
        <begin position="40"/>
        <end position="57"/>
    </location>
</feature>
<dbReference type="PANTHER" id="PTHR11403">
    <property type="entry name" value="CYTOCHROME C OXIDASE SUBUNIT III"/>
    <property type="match status" value="1"/>
</dbReference>
<dbReference type="GO" id="GO:0006123">
    <property type="term" value="P:mitochondrial electron transport, cytochrome c to oxygen"/>
    <property type="evidence" value="ECO:0007669"/>
    <property type="project" value="TreeGrafter"/>
</dbReference>
<dbReference type="GeneID" id="18252116"/>
<gene>
    <name evidence="11" type="primary">COX3</name>
</gene>
<evidence type="ECO:0000256" key="9">
    <source>
        <dbReference type="SAM" id="Phobius"/>
    </source>
</evidence>
<evidence type="ECO:0000256" key="7">
    <source>
        <dbReference type="ARBA" id="ARBA00023136"/>
    </source>
</evidence>
<dbReference type="GO" id="GO:0005739">
    <property type="term" value="C:mitochondrion"/>
    <property type="evidence" value="ECO:0007669"/>
    <property type="project" value="TreeGrafter"/>
</dbReference>
<geneLocation type="mitochondrion" evidence="11"/>
<feature type="transmembrane region" description="Helical" evidence="9">
    <location>
        <begin position="12"/>
        <end position="33"/>
    </location>
</feature>
<evidence type="ECO:0000256" key="2">
    <source>
        <dbReference type="ARBA" id="ARBA00010581"/>
    </source>
</evidence>
<evidence type="ECO:0000259" key="10">
    <source>
        <dbReference type="PROSITE" id="PS50253"/>
    </source>
</evidence>
<keyword evidence="7 9" id="KW-0472">Membrane</keyword>
<dbReference type="InterPro" id="IPR033945">
    <property type="entry name" value="Cyt_c_oxase_su3_dom"/>
</dbReference>
<sequence>MPLNPFHLVDKSPWPLTGSIAAMTFMTGLMNFMHFKSLQILNLSVIIIVMTMILWWRDICRESTFQGNHTLLVLMNMKWGMILFIISEIFFFLAFFWSFFHSSLSPNIEIGSQWPPLKILPFNPFSIPLLNTTILLTSGISVTWAHHSIINKHYNNAFQALYLTIFLGITFTIMQTWEYIQAPFSISDSIFGTTFFMATGFHGLHVMIGTTFLSVALIRLFLNQLSNKHHFGFEAAAWYWHFVDVVWLFLYTFMYWWIF</sequence>
<feature type="domain" description="Heme-copper oxidase subunit III family profile" evidence="10">
    <location>
        <begin position="2"/>
        <end position="259"/>
    </location>
</feature>
<dbReference type="EMBL" id="KC769589">
    <property type="protein sequence ID" value="AHF21631.1"/>
    <property type="molecule type" value="Genomic_DNA"/>
</dbReference>
<dbReference type="FunFam" id="1.20.120.80:FF:000002">
    <property type="entry name" value="Cytochrome c oxidase subunit 3"/>
    <property type="match status" value="1"/>
</dbReference>
<dbReference type="PANTHER" id="PTHR11403:SF7">
    <property type="entry name" value="CYTOCHROME C OXIDASE SUBUNIT 3"/>
    <property type="match status" value="1"/>
</dbReference>
<evidence type="ECO:0000256" key="8">
    <source>
        <dbReference type="RuleBase" id="RU003375"/>
    </source>
</evidence>
<comment type="subcellular location">
    <subcellularLocation>
        <location evidence="1">Membrane</location>
        <topology evidence="1">Multi-pass membrane protein</topology>
    </subcellularLocation>
</comment>
<evidence type="ECO:0000256" key="1">
    <source>
        <dbReference type="ARBA" id="ARBA00004141"/>
    </source>
</evidence>
<accession>W0FGP2</accession>
<dbReference type="Gene3D" id="1.10.287.70">
    <property type="match status" value="1"/>
</dbReference>
<reference evidence="11" key="1">
    <citation type="journal article" date="2014" name="Ticks Tick Borne Dis.">
        <title>Molecular phylogeny of soft ticks (Ixodida: Argasidae) inferred from mitochondrial genome and nuclear rRNA sequences.</title>
        <authorList>
            <person name="Burger T.D."/>
            <person name="Shao R."/>
            <person name="Labruna M.B."/>
            <person name="Barker S.C."/>
        </authorList>
    </citation>
    <scope>NUCLEOTIDE SEQUENCE</scope>
</reference>
<organism evidence="11">
    <name type="scientific">Otobius megnini</name>
    <name type="common">Spinose ear tick</name>
    <dbReference type="NCBI Taxonomy" id="34606"/>
    <lineage>
        <taxon>Eukaryota</taxon>
        <taxon>Metazoa</taxon>
        <taxon>Ecdysozoa</taxon>
        <taxon>Arthropoda</taxon>
        <taxon>Chelicerata</taxon>
        <taxon>Arachnida</taxon>
        <taxon>Acari</taxon>
        <taxon>Parasitiformes</taxon>
        <taxon>Ixodida</taxon>
        <taxon>Ixodoidea</taxon>
        <taxon>Argasidae</taxon>
        <taxon>Ornithodorinae</taxon>
        <taxon>Otobius</taxon>
    </lineage>
</organism>
<dbReference type="GO" id="GO:0016020">
    <property type="term" value="C:membrane"/>
    <property type="evidence" value="ECO:0007669"/>
    <property type="project" value="UniProtKB-SubCell"/>
</dbReference>
<dbReference type="Gene3D" id="1.20.120.80">
    <property type="entry name" value="Cytochrome c oxidase, subunit III, four-helix bundle"/>
    <property type="match status" value="1"/>
</dbReference>
<dbReference type="InterPro" id="IPR013833">
    <property type="entry name" value="Cyt_c_oxidase_su3_a-hlx"/>
</dbReference>